<evidence type="ECO:0000259" key="2">
    <source>
        <dbReference type="Pfam" id="PF22807"/>
    </source>
</evidence>
<feature type="domain" description="Pyrroloquinoline quinone-dependent pyranose dehydrogenase beta-propeller" evidence="2">
    <location>
        <begin position="46"/>
        <end position="428"/>
    </location>
</feature>
<reference evidence="3 4" key="1">
    <citation type="submission" date="2018-03" db="EMBL/GenBank/DDBJ databases">
        <title>Genomic Encyclopedia of Archaeal and Bacterial Type Strains, Phase II (KMG-II): from individual species to whole genera.</title>
        <authorList>
            <person name="Goeker M."/>
        </authorList>
    </citation>
    <scope>NUCLEOTIDE SEQUENCE [LARGE SCALE GENOMIC DNA]</scope>
    <source>
        <strain evidence="3 4">DSM 24859</strain>
    </source>
</reference>
<dbReference type="Pfam" id="PF22807">
    <property type="entry name" value="TrAA12"/>
    <property type="match status" value="1"/>
</dbReference>
<dbReference type="Gene3D" id="2.120.10.30">
    <property type="entry name" value="TolB, C-terminal domain"/>
    <property type="match status" value="1"/>
</dbReference>
<name>A0A2P8HVR7_CHINA</name>
<dbReference type="SUPFAM" id="SSF50952">
    <property type="entry name" value="Soluble quinoprotein glucose dehydrogenase"/>
    <property type="match status" value="1"/>
</dbReference>
<organism evidence="3 4">
    <name type="scientific">Chitinophaga niastensis</name>
    <dbReference type="NCBI Taxonomy" id="536980"/>
    <lineage>
        <taxon>Bacteria</taxon>
        <taxon>Pseudomonadati</taxon>
        <taxon>Bacteroidota</taxon>
        <taxon>Chitinophagia</taxon>
        <taxon>Chitinophagales</taxon>
        <taxon>Chitinophagaceae</taxon>
        <taxon>Chitinophaga</taxon>
    </lineage>
</organism>
<dbReference type="InterPro" id="IPR011042">
    <property type="entry name" value="6-blade_b-propeller_TolB-like"/>
</dbReference>
<dbReference type="EMBL" id="PYAW01000001">
    <property type="protein sequence ID" value="PSL50331.1"/>
    <property type="molecule type" value="Genomic_DNA"/>
</dbReference>
<dbReference type="OrthoDB" id="9811395at2"/>
<sequence length="432" mass="47054">MKAKLILLGCWSVMALVSNSCLATNGDSTVIRHHSPVTDPGNAGLKLPAGFKALKVAENLGEARHVAVTPLGDVYVKVQSSKPGKAITFLHDNNGDGKADVVKSFGTYRGTGIIIKGNYLYASSDEDVYRYKLNDKYQVINPDQPEKIITGLINRHQHESKSLALDNDGNIYVNIGAFSNSCQVQDRAKGSKGIEGCPILDSAAGIWQFKADKLNQAYGDGVKYATGLRNVVGLDWNTQQNQLFVMQHGRDGLFDMFPEYYTLEQGNELPAECMYALKKGDNAGWPYIYYDGLQKKKMLAPEYGGDGKKTGGENAIDPVAAFPAHMAPNGLLFYTGSQFPAKYKNGAFIAFHGSWNRQKGQKGYCVVFVPFKDGKPSGDWEVFADNFAGITNIQSPGQAQHRPCGLAQGPDGSLYVTDDVKGTVYKITYSGK</sequence>
<dbReference type="PANTHER" id="PTHR19328">
    <property type="entry name" value="HEDGEHOG-INTERACTING PROTEIN"/>
    <property type="match status" value="1"/>
</dbReference>
<feature type="signal peptide" evidence="1">
    <location>
        <begin position="1"/>
        <end position="23"/>
    </location>
</feature>
<protein>
    <submittedName>
        <fullName evidence="3">Glucose/arabinose dehydrogenase</fullName>
    </submittedName>
</protein>
<evidence type="ECO:0000256" key="1">
    <source>
        <dbReference type="SAM" id="SignalP"/>
    </source>
</evidence>
<evidence type="ECO:0000313" key="3">
    <source>
        <dbReference type="EMBL" id="PSL50331.1"/>
    </source>
</evidence>
<keyword evidence="4" id="KW-1185">Reference proteome</keyword>
<feature type="chain" id="PRO_5015107532" evidence="1">
    <location>
        <begin position="24"/>
        <end position="432"/>
    </location>
</feature>
<dbReference type="Proteomes" id="UP000240971">
    <property type="component" value="Unassembled WGS sequence"/>
</dbReference>
<proteinExistence type="predicted"/>
<accession>A0A2P8HVR7</accession>
<comment type="caution">
    <text evidence="3">The sequence shown here is derived from an EMBL/GenBank/DDBJ whole genome shotgun (WGS) entry which is preliminary data.</text>
</comment>
<dbReference type="RefSeq" id="WP_106527483.1">
    <property type="nucleotide sequence ID" value="NZ_PYAW01000001.1"/>
</dbReference>
<dbReference type="InterPro" id="IPR054539">
    <property type="entry name" value="Beta-prop_PDH"/>
</dbReference>
<dbReference type="PANTHER" id="PTHR19328:SF53">
    <property type="entry name" value="MEMBRANE PROTEIN"/>
    <property type="match status" value="1"/>
</dbReference>
<gene>
    <name evidence="3" type="ORF">CLV51_1011676</name>
</gene>
<evidence type="ECO:0000313" key="4">
    <source>
        <dbReference type="Proteomes" id="UP000240971"/>
    </source>
</evidence>
<dbReference type="InterPro" id="IPR011041">
    <property type="entry name" value="Quinoprot_gluc/sorb_DH_b-prop"/>
</dbReference>
<keyword evidence="1" id="KW-0732">Signal</keyword>
<dbReference type="AlphaFoldDB" id="A0A2P8HVR7"/>